<dbReference type="InterPro" id="IPR001806">
    <property type="entry name" value="Small_GTPase"/>
</dbReference>
<reference evidence="5" key="1">
    <citation type="submission" date="2025-08" db="UniProtKB">
        <authorList>
            <consortium name="RefSeq"/>
        </authorList>
    </citation>
    <scope>IDENTIFICATION</scope>
</reference>
<evidence type="ECO:0000256" key="1">
    <source>
        <dbReference type="ARBA" id="ARBA00008846"/>
    </source>
</evidence>
<comment type="similarity">
    <text evidence="1">Belongs to the small GTPase superfamily. RGK family.</text>
</comment>
<organism evidence="4 5">
    <name type="scientific">Aplysia californica</name>
    <name type="common">California sea hare</name>
    <dbReference type="NCBI Taxonomy" id="6500"/>
    <lineage>
        <taxon>Eukaryota</taxon>
        <taxon>Metazoa</taxon>
        <taxon>Spiralia</taxon>
        <taxon>Lophotrochozoa</taxon>
        <taxon>Mollusca</taxon>
        <taxon>Gastropoda</taxon>
        <taxon>Heterobranchia</taxon>
        <taxon>Euthyneura</taxon>
        <taxon>Tectipleura</taxon>
        <taxon>Aplysiida</taxon>
        <taxon>Aplysioidea</taxon>
        <taxon>Aplysiidae</taxon>
        <taxon>Aplysia</taxon>
    </lineage>
</organism>
<proteinExistence type="inferred from homology"/>
<feature type="region of interest" description="Disordered" evidence="3">
    <location>
        <begin position="1"/>
        <end position="22"/>
    </location>
</feature>
<dbReference type="PANTHER" id="PTHR45775:SF6">
    <property type="entry name" value="RAD, GEM_KIR FAMILY MEMBER 2, ISOFORM C"/>
    <property type="match status" value="1"/>
</dbReference>
<dbReference type="SUPFAM" id="SSF52540">
    <property type="entry name" value="P-loop containing nucleoside triphosphate hydrolases"/>
    <property type="match status" value="1"/>
</dbReference>
<evidence type="ECO:0000256" key="2">
    <source>
        <dbReference type="ARBA" id="ARBA00022553"/>
    </source>
</evidence>
<keyword evidence="2" id="KW-0597">Phosphoprotein</keyword>
<dbReference type="PROSITE" id="PS51421">
    <property type="entry name" value="RAS"/>
    <property type="match status" value="1"/>
</dbReference>
<feature type="compositionally biased region" description="Basic residues" evidence="3">
    <location>
        <begin position="10"/>
        <end position="22"/>
    </location>
</feature>
<dbReference type="SMART" id="SM00174">
    <property type="entry name" value="RHO"/>
    <property type="match status" value="1"/>
</dbReference>
<protein>
    <submittedName>
        <fullName evidence="5">GTP-binding protein RAD</fullName>
    </submittedName>
</protein>
<dbReference type="GeneID" id="101852299"/>
<evidence type="ECO:0000313" key="4">
    <source>
        <dbReference type="Proteomes" id="UP000694888"/>
    </source>
</evidence>
<sequence length="411" mass="45332">MAALYVSPRPKQRSSSLKKPRRRQLENIDLDEMRPRTTSLPTRNTLTRPGMRYLSPNLEPDCRWVPLVRHGNIYQWVAVSSHAESSMEDVHEHAMRPRTTSLPGRNHVMRSGAGDLSSIEEPEGSVQPLRSFITTPKGLVNRGDSLRSRSTSSVLSSCSGSMTELTPQSRSRTSSSVSYGSACSHSPGVPGSPVPPTSPVCGRAECPYKVTVLGCCGVGKRSLTHQFTTSQYLGGMDSPFSQECDREMHMSVLLDGAETALDFFTPVENLDLHSVPNTDAFVVVFTIDDRSTFERGTDLLYELRKIDMWAGPVILVANKCDLVRTRDVSTEEATSVATTYDCKYIETSVVLNHNVDELLVGVVSQIRLKATPSKKSSAHGESSCYARSKHLLNKIFKKDALSKSCENLYVL</sequence>
<dbReference type="InterPro" id="IPR051641">
    <property type="entry name" value="RGK_GTP-binding_reg"/>
</dbReference>
<dbReference type="RefSeq" id="XP_035827496.1">
    <property type="nucleotide sequence ID" value="XM_035971603.1"/>
</dbReference>
<dbReference type="InterPro" id="IPR027417">
    <property type="entry name" value="P-loop_NTPase"/>
</dbReference>
<evidence type="ECO:0000313" key="5">
    <source>
        <dbReference type="RefSeq" id="XP_035827496.1"/>
    </source>
</evidence>
<dbReference type="Gene3D" id="3.40.50.300">
    <property type="entry name" value="P-loop containing nucleotide triphosphate hydrolases"/>
    <property type="match status" value="1"/>
</dbReference>
<dbReference type="PANTHER" id="PTHR45775">
    <property type="entry name" value="RAD, GEM/KIR FAMILY MEMBER 2, ISOFORM C"/>
    <property type="match status" value="1"/>
</dbReference>
<dbReference type="PROSITE" id="PS51419">
    <property type="entry name" value="RAB"/>
    <property type="match status" value="1"/>
</dbReference>
<dbReference type="Pfam" id="PF00071">
    <property type="entry name" value="Ras"/>
    <property type="match status" value="1"/>
</dbReference>
<feature type="compositionally biased region" description="Low complexity" evidence="3">
    <location>
        <begin position="148"/>
        <end position="161"/>
    </location>
</feature>
<name>A0ABM1VYK3_APLCA</name>
<dbReference type="PRINTS" id="PR00449">
    <property type="entry name" value="RASTRNSFRMNG"/>
</dbReference>
<feature type="region of interest" description="Disordered" evidence="3">
    <location>
        <begin position="140"/>
        <end position="196"/>
    </location>
</feature>
<dbReference type="Proteomes" id="UP000694888">
    <property type="component" value="Unplaced"/>
</dbReference>
<dbReference type="SMART" id="SM00173">
    <property type="entry name" value="RAS"/>
    <property type="match status" value="1"/>
</dbReference>
<accession>A0ABM1VYK3</accession>
<feature type="compositionally biased region" description="Low complexity" evidence="3">
    <location>
        <begin position="169"/>
        <end position="189"/>
    </location>
</feature>
<gene>
    <name evidence="5" type="primary">LOC101852299</name>
</gene>
<dbReference type="SMART" id="SM00175">
    <property type="entry name" value="RAB"/>
    <property type="match status" value="1"/>
</dbReference>
<keyword evidence="4" id="KW-1185">Reference proteome</keyword>
<evidence type="ECO:0000256" key="3">
    <source>
        <dbReference type="SAM" id="MobiDB-lite"/>
    </source>
</evidence>